<reference evidence="3 4" key="1">
    <citation type="journal article" date="2014" name="Int. J. Syst. Evol. Microbiol.">
        <title>Nocardioides zeae sp. nov., isolated from the stem of Zea mays.</title>
        <authorList>
            <person name="Glaeser S.P."/>
            <person name="McInroy J.A."/>
            <person name="Busse H.J."/>
            <person name="Kampfer P."/>
        </authorList>
    </citation>
    <scope>NUCLEOTIDE SEQUENCE [LARGE SCALE GENOMIC DNA]</scope>
    <source>
        <strain evidence="3 4">JCM 30728</strain>
    </source>
</reference>
<dbReference type="Proteomes" id="UP000468687">
    <property type="component" value="Unassembled WGS sequence"/>
</dbReference>
<evidence type="ECO:0000313" key="3">
    <source>
        <dbReference type="EMBL" id="NEN77172.1"/>
    </source>
</evidence>
<proteinExistence type="predicted"/>
<dbReference type="SUPFAM" id="SSF89392">
    <property type="entry name" value="Prokaryotic lipoproteins and lipoprotein localization factors"/>
    <property type="match status" value="1"/>
</dbReference>
<evidence type="ECO:0008006" key="5">
    <source>
        <dbReference type="Google" id="ProtNLM"/>
    </source>
</evidence>
<keyword evidence="2" id="KW-0732">Signal</keyword>
<organism evidence="3 4">
    <name type="scientific">Nocardioides zeae</name>
    <dbReference type="NCBI Taxonomy" id="1457234"/>
    <lineage>
        <taxon>Bacteria</taxon>
        <taxon>Bacillati</taxon>
        <taxon>Actinomycetota</taxon>
        <taxon>Actinomycetes</taxon>
        <taxon>Propionibacteriales</taxon>
        <taxon>Nocardioidaceae</taxon>
        <taxon>Nocardioides</taxon>
    </lineage>
</organism>
<accession>A0A6P0HEK3</accession>
<sequence>MTRLNVRRAIAATSLSVLAVTGLAACGSDDDSSTNDDSSSSSNEGSDDEGSSDEGSSDGTVEGSSFDVDEGEEVDPAEFASFYLDASTAGGTAAIEQSTTVDGATTTMSGEQVLDLENPELRLTGDFGAGEGELIIIDGTMYLPIAEGGAPVELPIDDPNNPFAQAFALLGSPDKNEQILAEASTSVTFTGVEEVDGVSTETYDVVLDPAVMFEILGYGDDLAASGALPEEITQSVAIDSEGRVVELAQVTPATAMGPETETVQSWSDFGRDVTIEAPADAIPYEEFMSSLGSGSSMGG</sequence>
<dbReference type="InterPro" id="IPR029046">
    <property type="entry name" value="LolA/LolB/LppX"/>
</dbReference>
<name>A0A6P0HEK3_9ACTN</name>
<protein>
    <recommendedName>
        <fullName evidence="5">LppX_LprAFG lipoprotein</fullName>
    </recommendedName>
</protein>
<dbReference type="AlphaFoldDB" id="A0A6P0HEK3"/>
<feature type="compositionally biased region" description="Acidic residues" evidence="1">
    <location>
        <begin position="45"/>
        <end position="56"/>
    </location>
</feature>
<evidence type="ECO:0000313" key="4">
    <source>
        <dbReference type="Proteomes" id="UP000468687"/>
    </source>
</evidence>
<dbReference type="EMBL" id="JAAGXA010000001">
    <property type="protein sequence ID" value="NEN77172.1"/>
    <property type="molecule type" value="Genomic_DNA"/>
</dbReference>
<keyword evidence="4" id="KW-1185">Reference proteome</keyword>
<feature type="compositionally biased region" description="Low complexity" evidence="1">
    <location>
        <begin position="35"/>
        <end position="44"/>
    </location>
</feature>
<dbReference type="PROSITE" id="PS51257">
    <property type="entry name" value="PROKAR_LIPOPROTEIN"/>
    <property type="match status" value="1"/>
</dbReference>
<evidence type="ECO:0000256" key="2">
    <source>
        <dbReference type="SAM" id="SignalP"/>
    </source>
</evidence>
<dbReference type="RefSeq" id="WP_163770493.1">
    <property type="nucleotide sequence ID" value="NZ_JAAGXA010000001.1"/>
</dbReference>
<feature type="chain" id="PRO_5038633966" description="LppX_LprAFG lipoprotein" evidence="2">
    <location>
        <begin position="20"/>
        <end position="299"/>
    </location>
</feature>
<comment type="caution">
    <text evidence="3">The sequence shown here is derived from an EMBL/GenBank/DDBJ whole genome shotgun (WGS) entry which is preliminary data.</text>
</comment>
<evidence type="ECO:0000256" key="1">
    <source>
        <dbReference type="SAM" id="MobiDB-lite"/>
    </source>
</evidence>
<feature type="region of interest" description="Disordered" evidence="1">
    <location>
        <begin position="25"/>
        <end position="72"/>
    </location>
</feature>
<dbReference type="Gene3D" id="2.50.20.20">
    <property type="match status" value="1"/>
</dbReference>
<feature type="signal peptide" evidence="2">
    <location>
        <begin position="1"/>
        <end position="19"/>
    </location>
</feature>
<gene>
    <name evidence="3" type="ORF">G3T38_02650</name>
</gene>